<dbReference type="PANTHER" id="PTHR37315:SF1">
    <property type="entry name" value="UPF0311 PROTEIN BLR7842"/>
    <property type="match status" value="1"/>
</dbReference>
<name>A0AA37MDS9_SEGBR</name>
<evidence type="ECO:0000313" key="3">
    <source>
        <dbReference type="EMBL" id="GJG28225.1"/>
    </source>
</evidence>
<evidence type="ECO:0000256" key="1">
    <source>
        <dbReference type="HAMAP-Rule" id="MF_00775"/>
    </source>
</evidence>
<dbReference type="Pfam" id="PF11578">
    <property type="entry name" value="DUF3237"/>
    <property type="match status" value="1"/>
</dbReference>
<dbReference type="PANTHER" id="PTHR37315">
    <property type="entry name" value="UPF0311 PROTEIN BLR7842"/>
    <property type="match status" value="1"/>
</dbReference>
<feature type="chain" id="PRO_5041355637" description="UPF0311 protein PRRU23_19250" evidence="2">
    <location>
        <begin position="20"/>
        <end position="159"/>
    </location>
</feature>
<sequence>MKKFLLLVCLSFLTLAANAQEKIPELEYVCELKVKCDPAYSVGNTSHGKRVIIPIVGGSFEGPKLKGTVVRGGADYQLVDENQERTELKAIYDIKTDDGVYIHVCNEGILSTKNGNFYFRTAPKFEAPNDSKYDWLNHAIFVCIPQVKDYISLKVWRVK</sequence>
<reference evidence="3" key="1">
    <citation type="submission" date="2021-08" db="EMBL/GenBank/DDBJ databases">
        <title>Prevotella lacticifex sp. nov., isolated from rumen of cow.</title>
        <authorList>
            <person name="Shinkai T."/>
            <person name="Ikeyama N."/>
            <person name="Kumagai M."/>
            <person name="Ohmori H."/>
            <person name="Sakamoto M."/>
            <person name="Ohkuma M."/>
            <person name="Mitsumori M."/>
        </authorList>
    </citation>
    <scope>NUCLEOTIDE SEQUENCE</scope>
    <source>
        <strain evidence="3">DSM 11371</strain>
    </source>
</reference>
<comment type="similarity">
    <text evidence="1">Belongs to the UPF0311 family.</text>
</comment>
<gene>
    <name evidence="3" type="ORF">PRRU23_19250</name>
</gene>
<dbReference type="AlphaFoldDB" id="A0AA37MDS9"/>
<feature type="signal peptide" evidence="2">
    <location>
        <begin position="1"/>
        <end position="19"/>
    </location>
</feature>
<dbReference type="InterPro" id="IPR020915">
    <property type="entry name" value="UPF0311"/>
</dbReference>
<accession>A0AA37MDS9</accession>
<dbReference type="EMBL" id="BPTR01000001">
    <property type="protein sequence ID" value="GJG28225.1"/>
    <property type="molecule type" value="Genomic_DNA"/>
</dbReference>
<comment type="caution">
    <text evidence="3">The sequence shown here is derived from an EMBL/GenBank/DDBJ whole genome shotgun (WGS) entry which is preliminary data.</text>
</comment>
<protein>
    <recommendedName>
        <fullName evidence="1">UPF0311 protein PRRU23_19250</fullName>
    </recommendedName>
</protein>
<keyword evidence="2" id="KW-0732">Signal</keyword>
<evidence type="ECO:0000313" key="4">
    <source>
        <dbReference type="Proteomes" id="UP000887043"/>
    </source>
</evidence>
<evidence type="ECO:0000256" key="2">
    <source>
        <dbReference type="SAM" id="SignalP"/>
    </source>
</evidence>
<dbReference type="Proteomes" id="UP000887043">
    <property type="component" value="Unassembled WGS sequence"/>
</dbReference>
<proteinExistence type="inferred from homology"/>
<dbReference type="RefSeq" id="WP_006282153.1">
    <property type="nucleotide sequence ID" value="NZ_BPTR01000001.1"/>
</dbReference>
<dbReference type="Gene3D" id="2.40.160.20">
    <property type="match status" value="1"/>
</dbReference>
<organism evidence="3 4">
    <name type="scientific">Segatella bryantii</name>
    <name type="common">Prevotella bryantii</name>
    <dbReference type="NCBI Taxonomy" id="77095"/>
    <lineage>
        <taxon>Bacteria</taxon>
        <taxon>Pseudomonadati</taxon>
        <taxon>Bacteroidota</taxon>
        <taxon>Bacteroidia</taxon>
        <taxon>Bacteroidales</taxon>
        <taxon>Prevotellaceae</taxon>
        <taxon>Segatella</taxon>
    </lineage>
</organism>
<dbReference type="HAMAP" id="MF_00775">
    <property type="entry name" value="UPF0311"/>
    <property type="match status" value="1"/>
</dbReference>